<dbReference type="NCBIfam" id="NF037982">
    <property type="entry name" value="Nramp_1"/>
    <property type="match status" value="1"/>
</dbReference>
<feature type="transmembrane region" description="Helical" evidence="6">
    <location>
        <begin position="63"/>
        <end position="82"/>
    </location>
</feature>
<feature type="transmembrane region" description="Helical" evidence="6">
    <location>
        <begin position="146"/>
        <end position="163"/>
    </location>
</feature>
<feature type="compositionally biased region" description="Polar residues" evidence="5">
    <location>
        <begin position="10"/>
        <end position="25"/>
    </location>
</feature>
<dbReference type="AlphaFoldDB" id="A0A139XG90"/>
<feature type="transmembrane region" description="Helical" evidence="6">
    <location>
        <begin position="175"/>
        <end position="195"/>
    </location>
</feature>
<comment type="caution">
    <text evidence="7">The sequence shown here is derived from an EMBL/GenBank/DDBJ whole genome shotgun (WGS) entry which is preliminary data.</text>
</comment>
<gene>
    <name evidence="7" type="ORF">WA1_00540</name>
</gene>
<evidence type="ECO:0000256" key="1">
    <source>
        <dbReference type="ARBA" id="ARBA00004141"/>
    </source>
</evidence>
<feature type="transmembrane region" description="Helical" evidence="6">
    <location>
        <begin position="438"/>
        <end position="465"/>
    </location>
</feature>
<dbReference type="PANTHER" id="PTHR11706:SF3">
    <property type="entry name" value="METAL ION TRANSPORT PROTEIN"/>
    <property type="match status" value="1"/>
</dbReference>
<feature type="transmembrane region" description="Helical" evidence="6">
    <location>
        <begin position="402"/>
        <end position="426"/>
    </location>
</feature>
<evidence type="ECO:0000256" key="3">
    <source>
        <dbReference type="ARBA" id="ARBA00022989"/>
    </source>
</evidence>
<keyword evidence="8" id="KW-1185">Reference proteome</keyword>
<reference evidence="7 8" key="1">
    <citation type="journal article" date="2013" name="Genome Biol. Evol.">
        <title>Genomes of Stigonematalean cyanobacteria (subsection V) and the evolution of oxygenic photosynthesis from prokaryotes to plastids.</title>
        <authorList>
            <person name="Dagan T."/>
            <person name="Roettger M."/>
            <person name="Stucken K."/>
            <person name="Landan G."/>
            <person name="Koch R."/>
            <person name="Major P."/>
            <person name="Gould S.B."/>
            <person name="Goremykin V.V."/>
            <person name="Rippka R."/>
            <person name="Tandeau de Marsac N."/>
            <person name="Gugger M."/>
            <person name="Lockhart P.J."/>
            <person name="Allen J.F."/>
            <person name="Brune I."/>
            <person name="Maus I."/>
            <person name="Puhler A."/>
            <person name="Martin W.F."/>
        </authorList>
    </citation>
    <scope>NUCLEOTIDE SEQUENCE [LARGE SCALE GENOMIC DNA]</scope>
    <source>
        <strain evidence="7 8">PCC 7110</strain>
    </source>
</reference>
<comment type="subcellular location">
    <subcellularLocation>
        <location evidence="1">Membrane</location>
        <topology evidence="1">Multi-pass membrane protein</topology>
    </subcellularLocation>
</comment>
<feature type="transmembrane region" description="Helical" evidence="6">
    <location>
        <begin position="110"/>
        <end position="140"/>
    </location>
</feature>
<evidence type="ECO:0000256" key="4">
    <source>
        <dbReference type="ARBA" id="ARBA00023136"/>
    </source>
</evidence>
<feature type="transmembrane region" description="Helical" evidence="6">
    <location>
        <begin position="268"/>
        <end position="293"/>
    </location>
</feature>
<keyword evidence="2 6" id="KW-0812">Transmembrane</keyword>
<dbReference type="Proteomes" id="UP000076925">
    <property type="component" value="Unassembled WGS sequence"/>
</dbReference>
<evidence type="ECO:0000313" key="7">
    <source>
        <dbReference type="EMBL" id="KYC43691.1"/>
    </source>
</evidence>
<organism evidence="7 8">
    <name type="scientific">Scytonema hofmannii PCC 7110</name>
    <dbReference type="NCBI Taxonomy" id="128403"/>
    <lineage>
        <taxon>Bacteria</taxon>
        <taxon>Bacillati</taxon>
        <taxon>Cyanobacteriota</taxon>
        <taxon>Cyanophyceae</taxon>
        <taxon>Nostocales</taxon>
        <taxon>Scytonemataceae</taxon>
        <taxon>Scytonema</taxon>
    </lineage>
</organism>
<dbReference type="EMBL" id="ANNX02000012">
    <property type="protein sequence ID" value="KYC43691.1"/>
    <property type="molecule type" value="Genomic_DNA"/>
</dbReference>
<protein>
    <submittedName>
        <fullName evidence="7">Manganese transporter</fullName>
    </submittedName>
</protein>
<evidence type="ECO:0000313" key="8">
    <source>
        <dbReference type="Proteomes" id="UP000076925"/>
    </source>
</evidence>
<dbReference type="OrthoDB" id="9787548at2"/>
<keyword evidence="4 6" id="KW-0472">Membrane</keyword>
<dbReference type="Pfam" id="PF01566">
    <property type="entry name" value="Nramp"/>
    <property type="match status" value="1"/>
</dbReference>
<dbReference type="PANTHER" id="PTHR11706">
    <property type="entry name" value="SOLUTE CARRIER PROTEIN FAMILY 11 MEMBER"/>
    <property type="match status" value="1"/>
</dbReference>
<sequence length="472" mass="51567">MSNKSDRDSSSQTTKRQQEQDTINIPESPHGWENLKWLGPSFLWMLSAAGSGELLFTPRIAAFYGYSLLWALLAAVILKWFINGEVGRFSVCTGTTILEGFKQLPGPKNWAIWLILLPQLVVAISTVAGLAGAAATALILVTRGSVQLWTVIIIVVTAAIVLFGQYNVVEKISSYIGIARTIAVVTAAIFVFPSFRQLLDGLVPQIPENVRYQEILPWLGFMLAGAAGLMWYSYWIEARGYGAASVKGQERIDPKQLNQQEKKKLRGWINLMTISNTLAVVGALLAALSFLILGGELLRPQGLVPKENQVAETLGTLLGDLWGPFGFWFMVAIVFITFCSTVLSVEDGFGRMFADGTQIILQGFGVRGRWTNEKFLQRVYIVVLLVVLPIAVYLFFGQPVGLLQTAGAIEAAHIPIVTGLTLFLNHRMLPKELRPSKIIFGGTAIAGIFFAVFAVIYLLQLIGIIGSGASSN</sequence>
<dbReference type="RefSeq" id="WP_017742183.1">
    <property type="nucleotide sequence ID" value="NZ_KQ976354.1"/>
</dbReference>
<proteinExistence type="predicted"/>
<feature type="transmembrane region" description="Helical" evidence="6">
    <location>
        <begin position="325"/>
        <end position="345"/>
    </location>
</feature>
<dbReference type="GO" id="GO:0015086">
    <property type="term" value="F:cadmium ion transmembrane transporter activity"/>
    <property type="evidence" value="ECO:0007669"/>
    <property type="project" value="TreeGrafter"/>
</dbReference>
<accession>A0A139XG90</accession>
<dbReference type="GO" id="GO:0005886">
    <property type="term" value="C:plasma membrane"/>
    <property type="evidence" value="ECO:0007669"/>
    <property type="project" value="TreeGrafter"/>
</dbReference>
<evidence type="ECO:0000256" key="5">
    <source>
        <dbReference type="SAM" id="MobiDB-lite"/>
    </source>
</evidence>
<dbReference type="STRING" id="128403.WA1_00540"/>
<dbReference type="GO" id="GO:0005384">
    <property type="term" value="F:manganese ion transmembrane transporter activity"/>
    <property type="evidence" value="ECO:0007669"/>
    <property type="project" value="TreeGrafter"/>
</dbReference>
<dbReference type="InterPro" id="IPR001046">
    <property type="entry name" value="NRAMP_fam"/>
</dbReference>
<evidence type="ECO:0000256" key="6">
    <source>
        <dbReference type="SAM" id="Phobius"/>
    </source>
</evidence>
<feature type="transmembrane region" description="Helical" evidence="6">
    <location>
        <begin position="379"/>
        <end position="396"/>
    </location>
</feature>
<dbReference type="GO" id="GO:0034755">
    <property type="term" value="P:iron ion transmembrane transport"/>
    <property type="evidence" value="ECO:0007669"/>
    <property type="project" value="TreeGrafter"/>
</dbReference>
<keyword evidence="3 6" id="KW-1133">Transmembrane helix</keyword>
<feature type="transmembrane region" description="Helical" evidence="6">
    <location>
        <begin position="215"/>
        <end position="235"/>
    </location>
</feature>
<name>A0A139XG90_9CYAN</name>
<evidence type="ECO:0000256" key="2">
    <source>
        <dbReference type="ARBA" id="ARBA00022692"/>
    </source>
</evidence>
<feature type="region of interest" description="Disordered" evidence="5">
    <location>
        <begin position="1"/>
        <end position="28"/>
    </location>
</feature>